<dbReference type="InterPro" id="IPR027962">
    <property type="entry name" value="ERICH3"/>
</dbReference>
<feature type="compositionally biased region" description="Polar residues" evidence="1">
    <location>
        <begin position="634"/>
        <end position="647"/>
    </location>
</feature>
<feature type="region of interest" description="Disordered" evidence="1">
    <location>
        <begin position="212"/>
        <end position="296"/>
    </location>
</feature>
<feature type="compositionally biased region" description="Polar residues" evidence="1">
    <location>
        <begin position="853"/>
        <end position="863"/>
    </location>
</feature>
<keyword evidence="2" id="KW-1185">Reference proteome</keyword>
<feature type="compositionally biased region" description="Polar residues" evidence="1">
    <location>
        <begin position="817"/>
        <end position="844"/>
    </location>
</feature>
<dbReference type="eggNOG" id="ENOG502S12H">
    <property type="taxonomic scope" value="Eukaryota"/>
</dbReference>
<proteinExistence type="predicted"/>
<dbReference type="STRING" id="1561998.A0A1I7T5N4"/>
<feature type="compositionally biased region" description="Polar residues" evidence="1">
    <location>
        <begin position="752"/>
        <end position="773"/>
    </location>
</feature>
<dbReference type="WBParaSite" id="Csp11.Scaffold514.g2635.t3">
    <property type="protein sequence ID" value="Csp11.Scaffold514.g2635.t3"/>
    <property type="gene ID" value="Csp11.Scaffold514.g2635"/>
</dbReference>
<sequence length="1209" mass="134430">MGLLESTLNLNGDEVYARHHAMMDMMLKNREAQLLKMAELRKKLDAAEKVECCRRIRTGQSPESYRQGKPSRSLSRNRAGQKNASDGRQRRYSNSFEDRDYVQRIEEQNSDPMDQNTKDPYKRLSANAKRFNYLHKLDDKTLVAYKDNLQKQLNRLERFREISFGPHSVVRQPPPVQASWFFRRRSLPSLIASAPGNSLKDPLRSVLNIRGRKATTGNKPIISHDNRTSCPPTTRNRKDSNTRLPPINPQKTRLSAKPPIQAAFQQITSRLPPAAKKPAPTRGRPSNKRQTATTTKTTIPAVSKYPKISNDTSLPTLPLVTGHGIFTGAAAAAITAAIGTTEINIDHLLNDGHSEEHGELSPSYLPNLEIQETFDRKTSSDDVLDKIPSDVSIDYSVEVAKKEEQEHASPQNVVGRTSVQDTHGDYEDSDSDPEYAMEDMEVSEESIVGESQTTVLPAEPMDVNTQIEENFVPSRDYEETTPKEVLHPESPVLLVPAEEQDASVPPGNITTSPVLVQYTEELQQSPRLLESQAQQNLIVDVQSANVVEHFETHENFPESPVLSIHSEVENNSPNASQSPVMAAYRKTSHESSEPQTPILLENNQELSPLAPNTFDITNPSSHSLDSSNNDHLMNSESTIQTSDVMETQETHHIASEKNPVEHSPSSRSSESFDQQEAAPLSPVVSERSVRTTPSILHHASSVQSQDLSEHQETSGFSATDIPLSPVLQDTQQTLENNENDALPETEKDTFQLSSLDDNTNDSNHVEHSNNFSESPEPLSDEVSLERTLSDHDIRQQESHSPHSLVETHEEAAKSPMESDQQYSIPQSQELPTDSSQAAVHTSETFSEHESDILLQNENLQSPANMKEEEVEEEKDENHTLHIVHQDASDDSNQDSTQGEHTDFVVPPSDIFESVIESPLVDENQAKKEVTITAASRSPTEMDLYNLSRDDQEKHTSSGEVTTDDNVFGLVQAVPTKTEDIVDVVHEKIETPSEFATTKVPDAMLTSMYQESTASELDNYEEQEKVDQSTFIIEKGHEKIEQPSPTHSKFLESDHAEISGETVTNIISDDLTPRSENSSQNSLVNHPEADIMSQSIYQPRDEIFDGNERNNDFLETIAKPIAESGEQPKKSVTTIVDTNLDDDSINNNDDEDDDVGRNEEAIIEQKEKSGSNGNLIKESAITTIHDADTGSLPEGGILVDDGDETNISSL</sequence>
<feature type="compositionally biased region" description="Basic and acidic residues" evidence="1">
    <location>
        <begin position="783"/>
        <end position="812"/>
    </location>
</feature>
<feature type="region of interest" description="Disordered" evidence="1">
    <location>
        <begin position="608"/>
        <end position="724"/>
    </location>
</feature>
<feature type="compositionally biased region" description="Polar residues" evidence="1">
    <location>
        <begin position="408"/>
        <end position="421"/>
    </location>
</feature>
<name>A0A1I7T5N4_9PELO</name>
<dbReference type="PANTHER" id="PTHR23034">
    <property type="entry name" value="GLUTAMATE-RICH PROTEIN 3"/>
    <property type="match status" value="1"/>
</dbReference>
<feature type="region of interest" description="Disordered" evidence="1">
    <location>
        <begin position="402"/>
        <end position="433"/>
    </location>
</feature>
<evidence type="ECO:0000256" key="1">
    <source>
        <dbReference type="SAM" id="MobiDB-lite"/>
    </source>
</evidence>
<dbReference type="AlphaFoldDB" id="A0A1I7T5N4"/>
<feature type="region of interest" description="Disordered" evidence="1">
    <location>
        <begin position="930"/>
        <end position="962"/>
    </location>
</feature>
<feature type="compositionally biased region" description="Polar residues" evidence="1">
    <location>
        <begin position="1073"/>
        <end position="1083"/>
    </location>
</feature>
<feature type="compositionally biased region" description="Low complexity" evidence="1">
    <location>
        <begin position="620"/>
        <end position="632"/>
    </location>
</feature>
<feature type="compositionally biased region" description="Basic and acidic residues" evidence="1">
    <location>
        <begin position="648"/>
        <end position="660"/>
    </location>
</feature>
<feature type="region of interest" description="Disordered" evidence="1">
    <location>
        <begin position="58"/>
        <end position="119"/>
    </location>
</feature>
<feature type="region of interest" description="Disordered" evidence="1">
    <location>
        <begin position="1183"/>
        <end position="1209"/>
    </location>
</feature>
<reference evidence="3" key="1">
    <citation type="submission" date="2016-11" db="UniProtKB">
        <authorList>
            <consortium name="WormBaseParasite"/>
        </authorList>
    </citation>
    <scope>IDENTIFICATION</scope>
</reference>
<protein>
    <submittedName>
        <fullName evidence="3">PEHE domain-containing protein</fullName>
    </submittedName>
</protein>
<evidence type="ECO:0000313" key="2">
    <source>
        <dbReference type="Proteomes" id="UP000095282"/>
    </source>
</evidence>
<feature type="region of interest" description="Disordered" evidence="1">
    <location>
        <begin position="752"/>
        <end position="907"/>
    </location>
</feature>
<feature type="compositionally biased region" description="Polar residues" evidence="1">
    <location>
        <begin position="569"/>
        <end position="579"/>
    </location>
</feature>
<dbReference type="Proteomes" id="UP000095282">
    <property type="component" value="Unplaced"/>
</dbReference>
<feature type="compositionally biased region" description="Basic and acidic residues" evidence="1">
    <location>
        <begin position="947"/>
        <end position="956"/>
    </location>
</feature>
<feature type="compositionally biased region" description="Basic and acidic residues" evidence="1">
    <location>
        <begin position="96"/>
        <end position="107"/>
    </location>
</feature>
<evidence type="ECO:0000313" key="3">
    <source>
        <dbReference type="WBParaSite" id="Csp11.Scaffold514.g2635.t3"/>
    </source>
</evidence>
<feature type="compositionally biased region" description="Polar residues" evidence="1">
    <location>
        <begin position="690"/>
        <end position="706"/>
    </location>
</feature>
<feature type="region of interest" description="Disordered" evidence="1">
    <location>
        <begin position="1065"/>
        <end position="1090"/>
    </location>
</feature>
<organism evidence="2 3">
    <name type="scientific">Caenorhabditis tropicalis</name>
    <dbReference type="NCBI Taxonomy" id="1561998"/>
    <lineage>
        <taxon>Eukaryota</taxon>
        <taxon>Metazoa</taxon>
        <taxon>Ecdysozoa</taxon>
        <taxon>Nematoda</taxon>
        <taxon>Chromadorea</taxon>
        <taxon>Rhabditida</taxon>
        <taxon>Rhabditina</taxon>
        <taxon>Rhabditomorpha</taxon>
        <taxon>Rhabditoidea</taxon>
        <taxon>Rhabditidae</taxon>
        <taxon>Peloderinae</taxon>
        <taxon>Caenorhabditis</taxon>
    </lineage>
</organism>
<feature type="compositionally biased region" description="Polar residues" evidence="1">
    <location>
        <begin position="58"/>
        <end position="86"/>
    </location>
</feature>
<accession>A0A1I7T5N4</accession>
<feature type="region of interest" description="Disordered" evidence="1">
    <location>
        <begin position="568"/>
        <end position="594"/>
    </location>
</feature>
<feature type="compositionally biased region" description="Basic and acidic residues" evidence="1">
    <location>
        <begin position="875"/>
        <end position="887"/>
    </location>
</feature>
<dbReference type="PANTHER" id="PTHR23034:SF2">
    <property type="entry name" value="GLUTAMATE-RICH PROTEIN 3"/>
    <property type="match status" value="1"/>
</dbReference>